<feature type="modified residue" description="N6-(pyridoxal phosphate)lysine" evidence="5">
    <location>
        <position position="208"/>
    </location>
</feature>
<keyword evidence="4 5" id="KW-0663">Pyridoxal phosphate</keyword>
<evidence type="ECO:0000256" key="4">
    <source>
        <dbReference type="ARBA" id="ARBA00022898"/>
    </source>
</evidence>
<dbReference type="FunFam" id="3.40.640.10:FF:000046">
    <property type="entry name" value="Cystathionine gamma-lyase"/>
    <property type="match status" value="1"/>
</dbReference>
<dbReference type="EMBL" id="AAXF02000054">
    <property type="protein sequence ID" value="EDO09677.1"/>
    <property type="molecule type" value="Genomic_DNA"/>
</dbReference>
<dbReference type="InterPro" id="IPR015422">
    <property type="entry name" value="PyrdxlP-dep_Trfase_small"/>
</dbReference>
<evidence type="ECO:0000313" key="7">
    <source>
        <dbReference type="EMBL" id="EDO09677.1"/>
    </source>
</evidence>
<dbReference type="GO" id="GO:0019346">
    <property type="term" value="P:transsulfuration"/>
    <property type="evidence" value="ECO:0007669"/>
    <property type="project" value="InterPro"/>
</dbReference>
<reference evidence="8" key="2">
    <citation type="submission" date="2007-04" db="EMBL/GenBank/DDBJ databases">
        <title>Draft genome sequence of Bacteroides ovatus (ATCC 8483).</title>
        <authorList>
            <person name="Sudarsanam P."/>
            <person name="Ley R."/>
            <person name="Guruge J."/>
            <person name="Turnbaugh P.J."/>
            <person name="Mahowald M."/>
            <person name="Liep D."/>
            <person name="Gordon J."/>
        </authorList>
    </citation>
    <scope>NUCLEOTIDE SEQUENCE [LARGE SCALE GENOMIC DNA]</scope>
    <source>
        <strain evidence="8">ATCC 8483 / DSM 1896 / JCM 5824 / BCRC 10623 / CCUG 4943 / NCTC 11153</strain>
    </source>
</reference>
<dbReference type="Gene3D" id="3.40.640.10">
    <property type="entry name" value="Type I PLP-dependent aspartate aminotransferase-like (Major domain)"/>
    <property type="match status" value="1"/>
</dbReference>
<proteinExistence type="inferred from homology"/>
<dbReference type="InterPro" id="IPR015424">
    <property type="entry name" value="PyrdxlP-dep_Trfase"/>
</dbReference>
<protein>
    <submittedName>
        <fullName evidence="7">Cys/Met metabolism PLP-dependent enzyme</fullName>
    </submittedName>
</protein>
<gene>
    <name evidence="7" type="ORF">BACOVA_05541</name>
</gene>
<dbReference type="GO" id="GO:0030170">
    <property type="term" value="F:pyridoxal phosphate binding"/>
    <property type="evidence" value="ECO:0007669"/>
    <property type="project" value="InterPro"/>
</dbReference>
<dbReference type="Proteomes" id="UP000005475">
    <property type="component" value="Unassembled WGS sequence"/>
</dbReference>
<dbReference type="AlphaFoldDB" id="A0AAN3A4N0"/>
<comment type="cofactor">
    <cofactor evidence="1 6">
        <name>pyridoxal 5'-phosphate</name>
        <dbReference type="ChEBI" id="CHEBI:597326"/>
    </cofactor>
</comment>
<dbReference type="GO" id="GO:0006535">
    <property type="term" value="P:cysteine biosynthetic process from serine"/>
    <property type="evidence" value="ECO:0007669"/>
    <property type="project" value="TreeGrafter"/>
</dbReference>
<dbReference type="GO" id="GO:0003961">
    <property type="term" value="F:O-acetylhomoserine aminocarboxypropyltransferase activity"/>
    <property type="evidence" value="ECO:0007669"/>
    <property type="project" value="TreeGrafter"/>
</dbReference>
<dbReference type="GO" id="GO:0071269">
    <property type="term" value="P:L-homocysteine biosynthetic process"/>
    <property type="evidence" value="ECO:0007669"/>
    <property type="project" value="TreeGrafter"/>
</dbReference>
<keyword evidence="3" id="KW-0808">Transferase</keyword>
<comment type="caution">
    <text evidence="7">The sequence shown here is derived from an EMBL/GenBank/DDBJ whole genome shotgun (WGS) entry which is preliminary data.</text>
</comment>
<evidence type="ECO:0000256" key="5">
    <source>
        <dbReference type="PIRSR" id="PIRSR001434-2"/>
    </source>
</evidence>
<dbReference type="Gene3D" id="3.90.1150.10">
    <property type="entry name" value="Aspartate Aminotransferase, domain 1"/>
    <property type="match status" value="1"/>
</dbReference>
<evidence type="ECO:0000313" key="8">
    <source>
        <dbReference type="Proteomes" id="UP000005475"/>
    </source>
</evidence>
<dbReference type="PANTHER" id="PTHR43797">
    <property type="entry name" value="HOMOCYSTEINE/CYSTEINE SYNTHASE"/>
    <property type="match status" value="1"/>
</dbReference>
<dbReference type="InterPro" id="IPR000277">
    <property type="entry name" value="Cys/Met-Metab_PyrdxlP-dep_enz"/>
</dbReference>
<dbReference type="PANTHER" id="PTHR43797:SF2">
    <property type="entry name" value="HOMOCYSTEINE_CYSTEINE SYNTHASE"/>
    <property type="match status" value="1"/>
</dbReference>
<evidence type="ECO:0000256" key="1">
    <source>
        <dbReference type="ARBA" id="ARBA00001933"/>
    </source>
</evidence>
<dbReference type="SUPFAM" id="SSF53383">
    <property type="entry name" value="PLP-dependent transferases"/>
    <property type="match status" value="1"/>
</dbReference>
<reference evidence="7 8" key="1">
    <citation type="submission" date="2007-03" db="EMBL/GenBank/DDBJ databases">
        <authorList>
            <person name="Fulton L."/>
            <person name="Clifton S."/>
            <person name="Fulton B."/>
            <person name="Xu J."/>
            <person name="Minx P."/>
            <person name="Pepin K.H."/>
            <person name="Johnson M."/>
            <person name="Thiruvilangam P."/>
            <person name="Bhonagiri V."/>
            <person name="Nash W.E."/>
            <person name="Mardis E.R."/>
            <person name="Wilson R.K."/>
        </authorList>
    </citation>
    <scope>NUCLEOTIDE SEQUENCE [LARGE SCALE GENOMIC DNA]</scope>
    <source>
        <strain evidence="8">ATCC 8483 / DSM 1896 / JCM 5824 / BCRC 10623 / CCUG 4943 / NCTC 11153</strain>
    </source>
</reference>
<dbReference type="PIRSF" id="PIRSF001434">
    <property type="entry name" value="CGS"/>
    <property type="match status" value="1"/>
</dbReference>
<dbReference type="GO" id="GO:0005737">
    <property type="term" value="C:cytoplasm"/>
    <property type="evidence" value="ECO:0007669"/>
    <property type="project" value="TreeGrafter"/>
</dbReference>
<organism evidence="7 8">
    <name type="scientific">Bacteroides ovatus (strain ATCC 8483 / DSM 1896 / JCM 5824 / BCRC 10623 / CCUG 4943 / NCTC 11153)</name>
    <dbReference type="NCBI Taxonomy" id="411476"/>
    <lineage>
        <taxon>Bacteria</taxon>
        <taxon>Pseudomonadati</taxon>
        <taxon>Bacteroidota</taxon>
        <taxon>Bacteroidia</taxon>
        <taxon>Bacteroidales</taxon>
        <taxon>Bacteroidaceae</taxon>
        <taxon>Bacteroides</taxon>
    </lineage>
</organism>
<accession>A0AAN3A4N0</accession>
<evidence type="ECO:0000256" key="6">
    <source>
        <dbReference type="RuleBase" id="RU362118"/>
    </source>
</evidence>
<evidence type="ECO:0000256" key="2">
    <source>
        <dbReference type="ARBA" id="ARBA00009077"/>
    </source>
</evidence>
<dbReference type="GO" id="GO:0004124">
    <property type="term" value="F:cysteine synthase activity"/>
    <property type="evidence" value="ECO:0007669"/>
    <property type="project" value="TreeGrafter"/>
</dbReference>
<sequence length="398" mass="44020">MNRMMKKQTQAIHTQFQRRDAYNSLSMPVYHTAAYEFDNADDMADAFCGRTDAPDYSRVMNPTVTFFENKVKELTGAAEVIALNSGMAAISNTLFSIAAAGKNIVTSRHLFGNTYSFIAGTLSRFGVEPRLCDLTDIGAVEKVVDSNTCCIYVEIITNPQMEVADLQALSRIVHERGIPLIVDTTLIPFTEFDSHSLGVDIEVVSSTKYLSGGATSIGGLVIDYGTCPGFGKRMRTEMLLNLGAYMTPHVAYMHTIGLETLDARYRIQSANAAMLAGKLRILSAVKRVNYVGLKDNSYYALAQRQFGPTAGAMITIDLESKEACFAFINRLKLIRRATNLFDNKTLAIHPASTIFGPFTDKQRQDMDVLDTTIRFSIGLEDVDDLFDDVRQALNNKKD</sequence>
<name>A0AAN3A4N0_BACO1</name>
<dbReference type="Pfam" id="PF01053">
    <property type="entry name" value="Cys_Met_Meta_PP"/>
    <property type="match status" value="1"/>
</dbReference>
<dbReference type="InterPro" id="IPR015421">
    <property type="entry name" value="PyrdxlP-dep_Trfase_major"/>
</dbReference>
<comment type="similarity">
    <text evidence="2 6">Belongs to the trans-sulfuration enzymes family.</text>
</comment>
<dbReference type="InterPro" id="IPR006235">
    <property type="entry name" value="OAc-hSer/O-AcSer_sulfhydrylase"/>
</dbReference>
<evidence type="ECO:0000256" key="3">
    <source>
        <dbReference type="ARBA" id="ARBA00022679"/>
    </source>
</evidence>